<reference evidence="3 5" key="1">
    <citation type="journal article" date="2011" name="Nature">
        <title>The Medicago genome provides insight into the evolution of rhizobial symbioses.</title>
        <authorList>
            <person name="Young N.D."/>
            <person name="Debelle F."/>
            <person name="Oldroyd G.E."/>
            <person name="Geurts R."/>
            <person name="Cannon S.B."/>
            <person name="Udvardi M.K."/>
            <person name="Benedito V.A."/>
            <person name="Mayer K.F."/>
            <person name="Gouzy J."/>
            <person name="Schoof H."/>
            <person name="Van de Peer Y."/>
            <person name="Proost S."/>
            <person name="Cook D.R."/>
            <person name="Meyers B.C."/>
            <person name="Spannagl M."/>
            <person name="Cheung F."/>
            <person name="De Mita S."/>
            <person name="Krishnakumar V."/>
            <person name="Gundlach H."/>
            <person name="Zhou S."/>
            <person name="Mudge J."/>
            <person name="Bharti A.K."/>
            <person name="Murray J.D."/>
            <person name="Naoumkina M.A."/>
            <person name="Rosen B."/>
            <person name="Silverstein K.A."/>
            <person name="Tang H."/>
            <person name="Rombauts S."/>
            <person name="Zhao P.X."/>
            <person name="Zhou P."/>
            <person name="Barbe V."/>
            <person name="Bardou P."/>
            <person name="Bechner M."/>
            <person name="Bellec A."/>
            <person name="Berger A."/>
            <person name="Berges H."/>
            <person name="Bidwell S."/>
            <person name="Bisseling T."/>
            <person name="Choisne N."/>
            <person name="Couloux A."/>
            <person name="Denny R."/>
            <person name="Deshpande S."/>
            <person name="Dai X."/>
            <person name="Doyle J.J."/>
            <person name="Dudez A.M."/>
            <person name="Farmer A.D."/>
            <person name="Fouteau S."/>
            <person name="Franken C."/>
            <person name="Gibelin C."/>
            <person name="Gish J."/>
            <person name="Goldstein S."/>
            <person name="Gonzalez A.J."/>
            <person name="Green P.J."/>
            <person name="Hallab A."/>
            <person name="Hartog M."/>
            <person name="Hua A."/>
            <person name="Humphray S.J."/>
            <person name="Jeong D.H."/>
            <person name="Jing Y."/>
            <person name="Jocker A."/>
            <person name="Kenton S.M."/>
            <person name="Kim D.J."/>
            <person name="Klee K."/>
            <person name="Lai H."/>
            <person name="Lang C."/>
            <person name="Lin S."/>
            <person name="Macmil S.L."/>
            <person name="Magdelenat G."/>
            <person name="Matthews L."/>
            <person name="McCorrison J."/>
            <person name="Monaghan E.L."/>
            <person name="Mun J.H."/>
            <person name="Najar F.Z."/>
            <person name="Nicholson C."/>
            <person name="Noirot C."/>
            <person name="O'Bleness M."/>
            <person name="Paule C.R."/>
            <person name="Poulain J."/>
            <person name="Prion F."/>
            <person name="Qin B."/>
            <person name="Qu C."/>
            <person name="Retzel E.F."/>
            <person name="Riddle C."/>
            <person name="Sallet E."/>
            <person name="Samain S."/>
            <person name="Samson N."/>
            <person name="Sanders I."/>
            <person name="Saurat O."/>
            <person name="Scarpelli C."/>
            <person name="Schiex T."/>
            <person name="Segurens B."/>
            <person name="Severin A.J."/>
            <person name="Sherrier D.J."/>
            <person name="Shi R."/>
            <person name="Sims S."/>
            <person name="Singer S.R."/>
            <person name="Sinharoy S."/>
            <person name="Sterck L."/>
            <person name="Viollet A."/>
            <person name="Wang B.B."/>
            <person name="Wang K."/>
            <person name="Wang M."/>
            <person name="Wang X."/>
            <person name="Warfsmann J."/>
            <person name="Weissenbach J."/>
            <person name="White D.D."/>
            <person name="White J.D."/>
            <person name="Wiley G.B."/>
            <person name="Wincker P."/>
            <person name="Xing Y."/>
            <person name="Yang L."/>
            <person name="Yao Z."/>
            <person name="Ying F."/>
            <person name="Zhai J."/>
            <person name="Zhou L."/>
            <person name="Zuber A."/>
            <person name="Denarie J."/>
            <person name="Dixon R.A."/>
            <person name="May G.D."/>
            <person name="Schwartz D.C."/>
            <person name="Rogers J."/>
            <person name="Quetier F."/>
            <person name="Town C.D."/>
            <person name="Roe B.A."/>
        </authorList>
    </citation>
    <scope>NUCLEOTIDE SEQUENCE [LARGE SCALE GENOMIC DNA]</scope>
    <source>
        <strain evidence="3">A17</strain>
        <strain evidence="4 5">cv. Jemalong A17</strain>
    </source>
</reference>
<keyword evidence="5" id="KW-1185">Reference proteome</keyword>
<feature type="region of interest" description="Disordered" evidence="2">
    <location>
        <begin position="1"/>
        <end position="23"/>
    </location>
</feature>
<proteinExistence type="predicted"/>
<dbReference type="EnsemblPlants" id="AES63470">
    <property type="protein sequence ID" value="AES63470"/>
    <property type="gene ID" value="MTR_2g009050"/>
</dbReference>
<dbReference type="PaxDb" id="3880-AES63470"/>
<keyword evidence="1" id="KW-0175">Coiled coil</keyword>
<reference evidence="3 5" key="2">
    <citation type="journal article" date="2014" name="BMC Genomics">
        <title>An improved genome release (version Mt4.0) for the model legume Medicago truncatula.</title>
        <authorList>
            <person name="Tang H."/>
            <person name="Krishnakumar V."/>
            <person name="Bidwell S."/>
            <person name="Rosen B."/>
            <person name="Chan A."/>
            <person name="Zhou S."/>
            <person name="Gentzbittel L."/>
            <person name="Childs K.L."/>
            <person name="Yandell M."/>
            <person name="Gundlach H."/>
            <person name="Mayer K.F."/>
            <person name="Schwartz D.C."/>
            <person name="Town C.D."/>
        </authorList>
    </citation>
    <scope>GENOME REANNOTATION</scope>
    <source>
        <strain evidence="4 5">cv. Jemalong A17</strain>
    </source>
</reference>
<dbReference type="EMBL" id="CM001218">
    <property type="protein sequence ID" value="AES63470.1"/>
    <property type="molecule type" value="Genomic_DNA"/>
</dbReference>
<name>G7IPJ7_MEDTR</name>
<gene>
    <name evidence="3" type="ordered locus">MTR_2g009050</name>
</gene>
<reference evidence="4" key="3">
    <citation type="submission" date="2015-04" db="UniProtKB">
        <authorList>
            <consortium name="EnsemblPlants"/>
        </authorList>
    </citation>
    <scope>IDENTIFICATION</scope>
    <source>
        <strain evidence="4">cv. Jemalong A17</strain>
    </source>
</reference>
<evidence type="ECO:0000313" key="4">
    <source>
        <dbReference type="EnsemblPlants" id="AES63470"/>
    </source>
</evidence>
<sequence>MGLGVTQTILNKGQKRSEKNPTTRELMVIIQNLSSEVEQLKKERGKDIARSQQDMHILSDKDSSNVDVLKNIPESLREWYTTSWEINFTINHSMLIEAEQELVKAYMSSTGISLCKGRSSIKE</sequence>
<evidence type="ECO:0000313" key="3">
    <source>
        <dbReference type="EMBL" id="AES63470.1"/>
    </source>
</evidence>
<organism evidence="3 5">
    <name type="scientific">Medicago truncatula</name>
    <name type="common">Barrel medic</name>
    <name type="synonym">Medicago tribuloides</name>
    <dbReference type="NCBI Taxonomy" id="3880"/>
    <lineage>
        <taxon>Eukaryota</taxon>
        <taxon>Viridiplantae</taxon>
        <taxon>Streptophyta</taxon>
        <taxon>Embryophyta</taxon>
        <taxon>Tracheophyta</taxon>
        <taxon>Spermatophyta</taxon>
        <taxon>Magnoliopsida</taxon>
        <taxon>eudicotyledons</taxon>
        <taxon>Gunneridae</taxon>
        <taxon>Pentapetalae</taxon>
        <taxon>rosids</taxon>
        <taxon>fabids</taxon>
        <taxon>Fabales</taxon>
        <taxon>Fabaceae</taxon>
        <taxon>Papilionoideae</taxon>
        <taxon>50 kb inversion clade</taxon>
        <taxon>NPAAA clade</taxon>
        <taxon>Hologalegina</taxon>
        <taxon>IRL clade</taxon>
        <taxon>Trifolieae</taxon>
        <taxon>Medicago</taxon>
    </lineage>
</organism>
<dbReference type="AlphaFoldDB" id="G7IPJ7"/>
<dbReference type="Proteomes" id="UP000002051">
    <property type="component" value="Chromosome 2"/>
</dbReference>
<feature type="coiled-coil region" evidence="1">
    <location>
        <begin position="23"/>
        <end position="50"/>
    </location>
</feature>
<dbReference type="HOGENOM" id="CLU_2018592_0_0_1"/>
<accession>G7IPJ7</accession>
<evidence type="ECO:0000256" key="1">
    <source>
        <dbReference type="SAM" id="Coils"/>
    </source>
</evidence>
<evidence type="ECO:0000256" key="2">
    <source>
        <dbReference type="SAM" id="MobiDB-lite"/>
    </source>
</evidence>
<protein>
    <submittedName>
        <fullName evidence="3 4">Uncharacterized protein</fullName>
    </submittedName>
</protein>
<evidence type="ECO:0000313" key="5">
    <source>
        <dbReference type="Proteomes" id="UP000002051"/>
    </source>
</evidence>
<feature type="compositionally biased region" description="Polar residues" evidence="2">
    <location>
        <begin position="1"/>
        <end position="11"/>
    </location>
</feature>